<reference evidence="5 6" key="1">
    <citation type="journal article" date="2015" name="Genome Biol. Evol.">
        <title>Found and Lost: The Fates of Horizontally Acquired Genes in Arthropod-Symbiotic Spiroplasma.</title>
        <authorList>
            <person name="Lo W.S."/>
            <person name="Gasparich G.E."/>
            <person name="Kuo C.H."/>
        </authorList>
    </citation>
    <scope>NUCLEOTIDE SEQUENCE [LARGE SCALE GENOMIC DNA]</scope>
    <source>
        <strain evidence="6">TDA-040725-5</strain>
    </source>
</reference>
<dbReference type="SUPFAM" id="SSF52540">
    <property type="entry name" value="P-loop containing nucleoside triphosphate hydrolases"/>
    <property type="match status" value="1"/>
</dbReference>
<evidence type="ECO:0000256" key="1">
    <source>
        <dbReference type="ARBA" id="ARBA00022448"/>
    </source>
</evidence>
<dbReference type="KEGG" id="seri:SERIO_v1c04190"/>
<dbReference type="SMART" id="SM00382">
    <property type="entry name" value="AAA"/>
    <property type="match status" value="1"/>
</dbReference>
<dbReference type="InterPro" id="IPR051782">
    <property type="entry name" value="ABC_Transporter_VariousFunc"/>
</dbReference>
<dbReference type="RefSeq" id="WP_047791250.1">
    <property type="nucleotide sequence ID" value="NZ_CP011856.1"/>
</dbReference>
<dbReference type="STRING" id="315358.SERIO_v1c04190"/>
<dbReference type="Proteomes" id="UP000035661">
    <property type="component" value="Chromosome"/>
</dbReference>
<dbReference type="Pfam" id="PF00005">
    <property type="entry name" value="ABC_tran"/>
    <property type="match status" value="1"/>
</dbReference>
<name>A0A0H3XH91_9MOLU</name>
<accession>A0A0H3XH91</accession>
<keyword evidence="3 5" id="KW-0067">ATP-binding</keyword>
<dbReference type="InterPro" id="IPR017871">
    <property type="entry name" value="ABC_transporter-like_CS"/>
</dbReference>
<protein>
    <submittedName>
        <fullName evidence="5">ABC transporter ATP-binding protein</fullName>
    </submittedName>
</protein>
<dbReference type="InterPro" id="IPR003593">
    <property type="entry name" value="AAA+_ATPase"/>
</dbReference>
<dbReference type="EMBL" id="CP011856">
    <property type="protein sequence ID" value="AKM53998.1"/>
    <property type="molecule type" value="Genomic_DNA"/>
</dbReference>
<keyword evidence="1" id="KW-0813">Transport</keyword>
<reference evidence="6" key="2">
    <citation type="submission" date="2015-06" db="EMBL/GenBank/DDBJ databases">
        <title>Complete genome sequence of Spiroplasma eriocheiris TDA-040725-5 (DSM 21848).</title>
        <authorList>
            <person name="Lo W.-S."/>
            <person name="Kuo C.-H."/>
        </authorList>
    </citation>
    <scope>NUCLEOTIDE SEQUENCE [LARGE SCALE GENOMIC DNA]</scope>
    <source>
        <strain evidence="6">TDA-040725-5</strain>
    </source>
</reference>
<dbReference type="PROSITE" id="PS50893">
    <property type="entry name" value="ABC_TRANSPORTER_2"/>
    <property type="match status" value="1"/>
</dbReference>
<proteinExistence type="predicted"/>
<dbReference type="GO" id="GO:0005524">
    <property type="term" value="F:ATP binding"/>
    <property type="evidence" value="ECO:0007669"/>
    <property type="project" value="UniProtKB-KW"/>
</dbReference>
<dbReference type="InterPro" id="IPR003439">
    <property type="entry name" value="ABC_transporter-like_ATP-bd"/>
</dbReference>
<dbReference type="PANTHER" id="PTHR42939:SF1">
    <property type="entry name" value="ABC TRANSPORTER ATP-BINDING PROTEIN ALBC-RELATED"/>
    <property type="match status" value="1"/>
</dbReference>
<gene>
    <name evidence="5" type="ORF">SERIO_v1c04190</name>
</gene>
<keyword evidence="2" id="KW-0547">Nucleotide-binding</keyword>
<dbReference type="AlphaFoldDB" id="A0A0H3XH91"/>
<evidence type="ECO:0000259" key="4">
    <source>
        <dbReference type="PROSITE" id="PS50893"/>
    </source>
</evidence>
<evidence type="ECO:0000313" key="6">
    <source>
        <dbReference type="Proteomes" id="UP000035661"/>
    </source>
</evidence>
<dbReference type="PANTHER" id="PTHR42939">
    <property type="entry name" value="ABC TRANSPORTER ATP-BINDING PROTEIN ALBC-RELATED"/>
    <property type="match status" value="1"/>
</dbReference>
<evidence type="ECO:0000256" key="2">
    <source>
        <dbReference type="ARBA" id="ARBA00022741"/>
    </source>
</evidence>
<dbReference type="InterPro" id="IPR027417">
    <property type="entry name" value="P-loop_NTPase"/>
</dbReference>
<dbReference type="PATRIC" id="fig|743698.3.peg.420"/>
<evidence type="ECO:0000256" key="3">
    <source>
        <dbReference type="ARBA" id="ARBA00022840"/>
    </source>
</evidence>
<organism evidence="5 6">
    <name type="scientific">Spiroplasma eriocheiris</name>
    <dbReference type="NCBI Taxonomy" id="315358"/>
    <lineage>
        <taxon>Bacteria</taxon>
        <taxon>Bacillati</taxon>
        <taxon>Mycoplasmatota</taxon>
        <taxon>Mollicutes</taxon>
        <taxon>Entomoplasmatales</taxon>
        <taxon>Spiroplasmataceae</taxon>
        <taxon>Spiroplasma</taxon>
    </lineage>
</organism>
<sequence>MDNHSIIVKDYVKKFKNFTIKDINFVVNPGKIHAIIGPSGSGKSVIMKSIIGALKKYEGSIRVNGYKAGSVKANFNIGFCLNLEHFPSGISAFEYLLSLAKTAGLSSRDAKARVKELMIIFDLWKDYKKKVTSFSSGMKNRLMLIQAIVHDPDIVILDEPGANLDSKNRKFLNNFLLELKRRGKTVFFSTHLLNEVKDLIDECTIISYGKLIYTGLMGPFNVNKIFVLKTNNNRLIVRYLKHRRISYFYNNLAKEIILRVNHVLELNRLFNFAIFNKVIILSVKDYELTLEYMQNKLHHSKQ</sequence>
<dbReference type="PROSITE" id="PS00211">
    <property type="entry name" value="ABC_TRANSPORTER_1"/>
    <property type="match status" value="1"/>
</dbReference>
<evidence type="ECO:0000313" key="5">
    <source>
        <dbReference type="EMBL" id="AKM53998.1"/>
    </source>
</evidence>
<dbReference type="CDD" id="cd03230">
    <property type="entry name" value="ABC_DR_subfamily_A"/>
    <property type="match status" value="1"/>
</dbReference>
<dbReference type="Gene3D" id="3.40.50.300">
    <property type="entry name" value="P-loop containing nucleotide triphosphate hydrolases"/>
    <property type="match status" value="1"/>
</dbReference>
<keyword evidence="6" id="KW-1185">Reference proteome</keyword>
<feature type="domain" description="ABC transporter" evidence="4">
    <location>
        <begin position="1"/>
        <end position="233"/>
    </location>
</feature>
<dbReference type="GO" id="GO:0016887">
    <property type="term" value="F:ATP hydrolysis activity"/>
    <property type="evidence" value="ECO:0007669"/>
    <property type="project" value="InterPro"/>
</dbReference>